<evidence type="ECO:0000313" key="2">
    <source>
        <dbReference type="EMBL" id="OGY40739.1"/>
    </source>
</evidence>
<dbReference type="AlphaFoldDB" id="A0A1G1XL30"/>
<gene>
    <name evidence="2" type="ORF">A2570_01235</name>
</gene>
<keyword evidence="1" id="KW-0812">Transmembrane</keyword>
<dbReference type="STRING" id="1797529.A2570_01235"/>
<keyword evidence="1" id="KW-1133">Transmembrane helix</keyword>
<sequence>MRKNTLLIIVFVFLLVGIVVGWIFFFRSRNSENNEPVPGFSMLPTNNSAISPKTEVSSAPIPQFLKLWDGEVASPAIASKTIVFFDKTHGVFRSLLPLLDVFKEGKLSETVFSNTFSIVLSPNYKMSLIGLYQGQTKRFAVFDFQQNLSRLLPEFVKDAAWSSDSNQLLINHFEPQQETFYFSTANIDGTKESKILEIRLTDAVMFYAPKSAILFYQKPAPDLPSERFFNFDLKTKKLTVVDPTSIGPNIGGFGFDMLPSPSGESIIFSSTDQTGSKLSTFVFNLKTNRIVSTKFSTLVQKCAWTADSEEIICAYSSQITQASGLPFEYWKGKIQSNDSFAKFNLRTGEMKIYAVNSGYDAISLAISPEKDFVVFVSQADQALYRMSLK</sequence>
<evidence type="ECO:0000256" key="1">
    <source>
        <dbReference type="SAM" id="Phobius"/>
    </source>
</evidence>
<accession>A0A1G1XL30</accession>
<dbReference type="Proteomes" id="UP000178570">
    <property type="component" value="Unassembled WGS sequence"/>
</dbReference>
<proteinExistence type="predicted"/>
<keyword evidence="1" id="KW-0472">Membrane</keyword>
<dbReference type="EMBL" id="MHHY01000006">
    <property type="protein sequence ID" value="OGY40739.1"/>
    <property type="molecule type" value="Genomic_DNA"/>
</dbReference>
<comment type="caution">
    <text evidence="2">The sequence shown here is derived from an EMBL/GenBank/DDBJ whole genome shotgun (WGS) entry which is preliminary data.</text>
</comment>
<name>A0A1G1XL30_9BACT</name>
<organism evidence="2 3">
    <name type="scientific">Candidatus Brennerbacteria bacterium RIFOXYD1_FULL_41_16</name>
    <dbReference type="NCBI Taxonomy" id="1797529"/>
    <lineage>
        <taxon>Bacteria</taxon>
        <taxon>Candidatus Brenneribacteriota</taxon>
    </lineage>
</organism>
<feature type="transmembrane region" description="Helical" evidence="1">
    <location>
        <begin position="6"/>
        <end position="26"/>
    </location>
</feature>
<reference evidence="2 3" key="1">
    <citation type="journal article" date="2016" name="Nat. Commun.">
        <title>Thousands of microbial genomes shed light on interconnected biogeochemical processes in an aquifer system.</title>
        <authorList>
            <person name="Anantharaman K."/>
            <person name="Brown C.T."/>
            <person name="Hug L.A."/>
            <person name="Sharon I."/>
            <person name="Castelle C.J."/>
            <person name="Probst A.J."/>
            <person name="Thomas B.C."/>
            <person name="Singh A."/>
            <person name="Wilkins M.J."/>
            <person name="Karaoz U."/>
            <person name="Brodie E.L."/>
            <person name="Williams K.H."/>
            <person name="Hubbard S.S."/>
            <person name="Banfield J.F."/>
        </authorList>
    </citation>
    <scope>NUCLEOTIDE SEQUENCE [LARGE SCALE GENOMIC DNA]</scope>
</reference>
<protein>
    <recommendedName>
        <fullName evidence="4">Dipeptidylpeptidase IV N-terminal domain-containing protein</fullName>
    </recommendedName>
</protein>
<dbReference type="SUPFAM" id="SSF82171">
    <property type="entry name" value="DPP6 N-terminal domain-like"/>
    <property type="match status" value="1"/>
</dbReference>
<evidence type="ECO:0008006" key="4">
    <source>
        <dbReference type="Google" id="ProtNLM"/>
    </source>
</evidence>
<evidence type="ECO:0000313" key="3">
    <source>
        <dbReference type="Proteomes" id="UP000178570"/>
    </source>
</evidence>